<evidence type="ECO:0000313" key="3">
    <source>
        <dbReference type="Proteomes" id="UP000492821"/>
    </source>
</evidence>
<keyword evidence="2" id="KW-0677">Repeat</keyword>
<proteinExistence type="predicted"/>
<dbReference type="PANTHER" id="PTHR19919">
    <property type="entry name" value="WD REPEAT CONTAINING PROTEIN"/>
    <property type="match status" value="1"/>
</dbReference>
<keyword evidence="3" id="KW-1185">Reference proteome</keyword>
<evidence type="ECO:0000256" key="1">
    <source>
        <dbReference type="ARBA" id="ARBA00022574"/>
    </source>
</evidence>
<name>A0A7E4UY48_PANRE</name>
<sequence>MFDLRDLGSCTVFYNDARLRPIDHVAWNPVAPNLISVVPHKSYEVITIDIRNYRHPVGVKLHNHKASINGIAWAPHNADHFCTVGSDHLAQLFKYEKNERVLEYRAEGEINTVKWSKVNPEFMAITYQRSIEVLRV</sequence>
<keyword evidence="1" id="KW-0853">WD repeat</keyword>
<dbReference type="InterPro" id="IPR045159">
    <property type="entry name" value="DCAF7-like"/>
</dbReference>
<dbReference type="Proteomes" id="UP000492821">
    <property type="component" value="Unassembled WGS sequence"/>
</dbReference>
<organism evidence="3 4">
    <name type="scientific">Panagrellus redivivus</name>
    <name type="common">Microworm</name>
    <dbReference type="NCBI Taxonomy" id="6233"/>
    <lineage>
        <taxon>Eukaryota</taxon>
        <taxon>Metazoa</taxon>
        <taxon>Ecdysozoa</taxon>
        <taxon>Nematoda</taxon>
        <taxon>Chromadorea</taxon>
        <taxon>Rhabditida</taxon>
        <taxon>Tylenchina</taxon>
        <taxon>Panagrolaimomorpha</taxon>
        <taxon>Panagrolaimoidea</taxon>
        <taxon>Panagrolaimidae</taxon>
        <taxon>Panagrellus</taxon>
    </lineage>
</organism>
<evidence type="ECO:0000313" key="4">
    <source>
        <dbReference type="WBParaSite" id="Pan_g14223.t1"/>
    </source>
</evidence>
<dbReference type="AlphaFoldDB" id="A0A7E4UY48"/>
<dbReference type="WBParaSite" id="Pan_g14223.t1">
    <property type="protein sequence ID" value="Pan_g14223.t1"/>
    <property type="gene ID" value="Pan_g14223"/>
</dbReference>
<evidence type="ECO:0000256" key="2">
    <source>
        <dbReference type="ARBA" id="ARBA00022737"/>
    </source>
</evidence>
<dbReference type="InterPro" id="IPR036322">
    <property type="entry name" value="WD40_repeat_dom_sf"/>
</dbReference>
<reference evidence="4" key="2">
    <citation type="submission" date="2020-10" db="UniProtKB">
        <authorList>
            <consortium name="WormBaseParasite"/>
        </authorList>
    </citation>
    <scope>IDENTIFICATION</scope>
</reference>
<dbReference type="Gene3D" id="2.130.10.10">
    <property type="entry name" value="YVTN repeat-like/Quinoprotein amine dehydrogenase"/>
    <property type="match status" value="1"/>
</dbReference>
<reference evidence="3" key="1">
    <citation type="journal article" date="2013" name="Genetics">
        <title>The draft genome and transcriptome of Panagrellus redivivus are shaped by the harsh demands of a free-living lifestyle.</title>
        <authorList>
            <person name="Srinivasan J."/>
            <person name="Dillman A.R."/>
            <person name="Macchietto M.G."/>
            <person name="Heikkinen L."/>
            <person name="Lakso M."/>
            <person name="Fracchia K.M."/>
            <person name="Antoshechkin I."/>
            <person name="Mortazavi A."/>
            <person name="Wong G."/>
            <person name="Sternberg P.W."/>
        </authorList>
    </citation>
    <scope>NUCLEOTIDE SEQUENCE [LARGE SCALE GENOMIC DNA]</scope>
    <source>
        <strain evidence="3">MT8872</strain>
    </source>
</reference>
<dbReference type="InterPro" id="IPR015943">
    <property type="entry name" value="WD40/YVTN_repeat-like_dom_sf"/>
</dbReference>
<protein>
    <submittedName>
        <fullName evidence="4">WD_REPEATS_REGION domain-containing protein</fullName>
    </submittedName>
</protein>
<dbReference type="SUPFAM" id="SSF50978">
    <property type="entry name" value="WD40 repeat-like"/>
    <property type="match status" value="1"/>
</dbReference>
<accession>A0A7E4UY48</accession>